<protein>
    <recommendedName>
        <fullName evidence="3">Ig-like domain-containing protein</fullName>
    </recommendedName>
</protein>
<accession>A0ABR0YZH7</accession>
<keyword evidence="5" id="KW-1185">Reference proteome</keyword>
<keyword evidence="1" id="KW-0732">Signal</keyword>
<evidence type="ECO:0000313" key="5">
    <source>
        <dbReference type="Proteomes" id="UP001369086"/>
    </source>
</evidence>
<dbReference type="InterPro" id="IPR050413">
    <property type="entry name" value="TCR_beta_variable"/>
</dbReference>
<dbReference type="PANTHER" id="PTHR23268">
    <property type="entry name" value="T-CELL RECEPTOR BETA CHAIN"/>
    <property type="match status" value="1"/>
</dbReference>
<evidence type="ECO:0000259" key="3">
    <source>
        <dbReference type="PROSITE" id="PS50835"/>
    </source>
</evidence>
<name>A0ABR0YZH7_HUSHU</name>
<dbReference type="SUPFAM" id="SSF48726">
    <property type="entry name" value="Immunoglobulin"/>
    <property type="match status" value="1"/>
</dbReference>
<feature type="domain" description="Ig-like" evidence="3">
    <location>
        <begin position="18"/>
        <end position="115"/>
    </location>
</feature>
<dbReference type="InterPro" id="IPR013783">
    <property type="entry name" value="Ig-like_fold"/>
</dbReference>
<dbReference type="InterPro" id="IPR013106">
    <property type="entry name" value="Ig_V-set"/>
</dbReference>
<proteinExistence type="predicted"/>
<gene>
    <name evidence="4" type="ORF">HHUSO_G21634</name>
</gene>
<dbReference type="InterPro" id="IPR036179">
    <property type="entry name" value="Ig-like_dom_sf"/>
</dbReference>
<dbReference type="PROSITE" id="PS50835">
    <property type="entry name" value="IG_LIKE"/>
    <property type="match status" value="1"/>
</dbReference>
<dbReference type="InterPro" id="IPR007110">
    <property type="entry name" value="Ig-like_dom"/>
</dbReference>
<reference evidence="4 5" key="1">
    <citation type="submission" date="2021-05" db="EMBL/GenBank/DDBJ databases">
        <authorList>
            <person name="Zahm M."/>
            <person name="Klopp C."/>
            <person name="Cabau C."/>
            <person name="Kuhl H."/>
            <person name="Suciu R."/>
            <person name="Ciorpac M."/>
            <person name="Holostenco D."/>
            <person name="Gessner J."/>
            <person name="Wuertz S."/>
            <person name="Hohne C."/>
            <person name="Stock M."/>
            <person name="Gislard M."/>
            <person name="Lluch J."/>
            <person name="Milhes M."/>
            <person name="Lampietro C."/>
            <person name="Lopez Roques C."/>
            <person name="Donnadieu C."/>
            <person name="Du K."/>
            <person name="Schartl M."/>
            <person name="Guiguen Y."/>
        </authorList>
    </citation>
    <scope>NUCLEOTIDE SEQUENCE [LARGE SCALE GENOMIC DNA]</scope>
    <source>
        <strain evidence="4">Hh-F2</strain>
        <tissue evidence="4">Blood</tissue>
    </source>
</reference>
<dbReference type="EMBL" id="JAHFZB010000020">
    <property type="protein sequence ID" value="KAK6477941.1"/>
    <property type="molecule type" value="Genomic_DNA"/>
</dbReference>
<dbReference type="Gene3D" id="2.60.40.10">
    <property type="entry name" value="Immunoglobulins"/>
    <property type="match status" value="1"/>
</dbReference>
<evidence type="ECO:0000256" key="2">
    <source>
        <dbReference type="ARBA" id="ARBA00022859"/>
    </source>
</evidence>
<evidence type="ECO:0000256" key="1">
    <source>
        <dbReference type="ARBA" id="ARBA00022729"/>
    </source>
</evidence>
<organism evidence="4 5">
    <name type="scientific">Huso huso</name>
    <name type="common">Beluga</name>
    <name type="synonym">Acipenser huso</name>
    <dbReference type="NCBI Taxonomy" id="61971"/>
    <lineage>
        <taxon>Eukaryota</taxon>
        <taxon>Metazoa</taxon>
        <taxon>Chordata</taxon>
        <taxon>Craniata</taxon>
        <taxon>Vertebrata</taxon>
        <taxon>Euteleostomi</taxon>
        <taxon>Actinopterygii</taxon>
        <taxon>Chondrostei</taxon>
        <taxon>Acipenseriformes</taxon>
        <taxon>Acipenseridae</taxon>
        <taxon>Huso</taxon>
    </lineage>
</organism>
<dbReference type="Proteomes" id="UP001369086">
    <property type="component" value="Unassembled WGS sequence"/>
</dbReference>
<sequence length="130" mass="14708">MLLSITSFAHGIKVTQKPEVLFDQPKNSAELVCETDDTTYYNIYWYRQGKKEGLALIAHSPGEGRETAYEENFKNVYEVKRSTATHSSLMIKSLSSELSAVYYCATSEHTDTEVHRCCTQTDICLKLLAN</sequence>
<evidence type="ECO:0000313" key="4">
    <source>
        <dbReference type="EMBL" id="KAK6477941.1"/>
    </source>
</evidence>
<keyword evidence="2" id="KW-0391">Immunity</keyword>
<dbReference type="Pfam" id="PF07686">
    <property type="entry name" value="V-set"/>
    <property type="match status" value="1"/>
</dbReference>
<comment type="caution">
    <text evidence="4">The sequence shown here is derived from an EMBL/GenBank/DDBJ whole genome shotgun (WGS) entry which is preliminary data.</text>
</comment>